<dbReference type="InterPro" id="IPR010285">
    <property type="entry name" value="DNA_helicase_pif1-like_DEAD"/>
</dbReference>
<feature type="compositionally biased region" description="Basic and acidic residues" evidence="8">
    <location>
        <begin position="1208"/>
        <end position="1218"/>
    </location>
</feature>
<keyword evidence="7" id="KW-0547">Nucleotide-binding</keyword>
<dbReference type="PANTHER" id="PTHR10492">
    <property type="match status" value="1"/>
</dbReference>
<evidence type="ECO:0000256" key="4">
    <source>
        <dbReference type="ARBA" id="ARBA00023163"/>
    </source>
</evidence>
<evidence type="ECO:0000256" key="5">
    <source>
        <dbReference type="ARBA" id="ARBA00023242"/>
    </source>
</evidence>
<evidence type="ECO:0000259" key="10">
    <source>
        <dbReference type="Pfam" id="PF14214"/>
    </source>
</evidence>
<gene>
    <name evidence="12" type="ORF">XDN619_LOCUS930</name>
</gene>
<evidence type="ECO:0000259" key="11">
    <source>
        <dbReference type="Pfam" id="PF21530"/>
    </source>
</evidence>
<evidence type="ECO:0000256" key="8">
    <source>
        <dbReference type="SAM" id="MobiDB-lite"/>
    </source>
</evidence>
<dbReference type="InterPro" id="IPR025476">
    <property type="entry name" value="Helitron_helicase-like"/>
</dbReference>
<dbReference type="GO" id="GO:0006281">
    <property type="term" value="P:DNA repair"/>
    <property type="evidence" value="ECO:0007669"/>
    <property type="project" value="UniProtKB-KW"/>
</dbReference>
<keyword evidence="7" id="KW-0233">DNA recombination</keyword>
<evidence type="ECO:0000256" key="2">
    <source>
        <dbReference type="ARBA" id="ARBA00023015"/>
    </source>
</evidence>
<feature type="compositionally biased region" description="Acidic residues" evidence="8">
    <location>
        <begin position="1165"/>
        <end position="1191"/>
    </location>
</feature>
<dbReference type="GO" id="GO:0016787">
    <property type="term" value="F:hydrolase activity"/>
    <property type="evidence" value="ECO:0007669"/>
    <property type="project" value="UniProtKB-KW"/>
</dbReference>
<feature type="region of interest" description="Disordered" evidence="8">
    <location>
        <begin position="998"/>
        <end position="1018"/>
    </location>
</feature>
<keyword evidence="2" id="KW-0805">Transcription regulation</keyword>
<dbReference type="GO" id="GO:0003677">
    <property type="term" value="F:DNA binding"/>
    <property type="evidence" value="ECO:0007669"/>
    <property type="project" value="UniProtKB-KW"/>
</dbReference>
<name>A0A816M735_9BILA</name>
<dbReference type="GO" id="GO:0005524">
    <property type="term" value="F:ATP binding"/>
    <property type="evidence" value="ECO:0007669"/>
    <property type="project" value="UniProtKB-KW"/>
</dbReference>
<comment type="catalytic activity">
    <reaction evidence="7">
        <text>ATP + H2O = ADP + phosphate + H(+)</text>
        <dbReference type="Rhea" id="RHEA:13065"/>
        <dbReference type="ChEBI" id="CHEBI:15377"/>
        <dbReference type="ChEBI" id="CHEBI:15378"/>
        <dbReference type="ChEBI" id="CHEBI:30616"/>
        <dbReference type="ChEBI" id="CHEBI:43474"/>
        <dbReference type="ChEBI" id="CHEBI:456216"/>
        <dbReference type="EC" id="5.6.2.3"/>
    </reaction>
</comment>
<evidence type="ECO:0000313" key="12">
    <source>
        <dbReference type="EMBL" id="CAF1951203.1"/>
    </source>
</evidence>
<dbReference type="InterPro" id="IPR011039">
    <property type="entry name" value="TFIIF_interaction"/>
</dbReference>
<dbReference type="Pfam" id="PF05793">
    <property type="entry name" value="TFIIF_alpha"/>
    <property type="match status" value="1"/>
</dbReference>
<keyword evidence="7" id="KW-0227">DNA damage</keyword>
<feature type="domain" description="Helitron helicase-like" evidence="10">
    <location>
        <begin position="3"/>
        <end position="175"/>
    </location>
</feature>
<dbReference type="GO" id="GO:0006367">
    <property type="term" value="P:transcription initiation at RNA polymerase II promoter"/>
    <property type="evidence" value="ECO:0007669"/>
    <property type="project" value="InterPro"/>
</dbReference>
<evidence type="ECO:0000256" key="6">
    <source>
        <dbReference type="ARBA" id="ARBA00025232"/>
    </source>
</evidence>
<dbReference type="SUPFAM" id="SSF46785">
    <property type="entry name" value="Winged helix' DNA-binding domain"/>
    <property type="match status" value="1"/>
</dbReference>
<dbReference type="EC" id="5.6.2.3" evidence="7"/>
<dbReference type="EMBL" id="CAJNRG010000043">
    <property type="protein sequence ID" value="CAF1951203.1"/>
    <property type="molecule type" value="Genomic_DNA"/>
</dbReference>
<dbReference type="Proteomes" id="UP000663887">
    <property type="component" value="Unassembled WGS sequence"/>
</dbReference>
<dbReference type="Gene3D" id="1.10.10.10">
    <property type="entry name" value="Winged helix-like DNA-binding domain superfamily/Winged helix DNA-binding domain"/>
    <property type="match status" value="1"/>
</dbReference>
<feature type="compositionally biased region" description="Acidic residues" evidence="8">
    <location>
        <begin position="1219"/>
        <end position="1233"/>
    </location>
</feature>
<feature type="compositionally biased region" description="Basic residues" evidence="8">
    <location>
        <begin position="1057"/>
        <end position="1067"/>
    </location>
</feature>
<dbReference type="GO" id="GO:0005634">
    <property type="term" value="C:nucleus"/>
    <property type="evidence" value="ECO:0007669"/>
    <property type="project" value="UniProtKB-SubCell"/>
</dbReference>
<dbReference type="Pfam" id="PF14214">
    <property type="entry name" value="Helitron_like_N"/>
    <property type="match status" value="1"/>
</dbReference>
<dbReference type="InterPro" id="IPR036390">
    <property type="entry name" value="WH_DNA-bd_sf"/>
</dbReference>
<evidence type="ECO:0000259" key="9">
    <source>
        <dbReference type="Pfam" id="PF05970"/>
    </source>
</evidence>
<keyword evidence="7" id="KW-0234">DNA repair</keyword>
<keyword evidence="7" id="KW-0347">Helicase</keyword>
<organism evidence="12 13">
    <name type="scientific">Rotaria magnacalcarata</name>
    <dbReference type="NCBI Taxonomy" id="392030"/>
    <lineage>
        <taxon>Eukaryota</taxon>
        <taxon>Metazoa</taxon>
        <taxon>Spiralia</taxon>
        <taxon>Gnathifera</taxon>
        <taxon>Rotifera</taxon>
        <taxon>Eurotatoria</taxon>
        <taxon>Bdelloidea</taxon>
        <taxon>Philodinida</taxon>
        <taxon>Philodinidae</taxon>
        <taxon>Rotaria</taxon>
    </lineage>
</organism>
<feature type="compositionally biased region" description="Acidic residues" evidence="8">
    <location>
        <begin position="1032"/>
        <end position="1048"/>
    </location>
</feature>
<keyword evidence="3" id="KW-0238">DNA-binding</keyword>
<comment type="function">
    <text evidence="6">TFIIF is a general transcription initiation factor that binds to RNA polymerase II and helps to recruit it to the initiation complex in collaboration with TFIIB. It promotes transcription elongation.</text>
</comment>
<dbReference type="Pfam" id="PF21530">
    <property type="entry name" value="Pif1_2B_dom"/>
    <property type="match status" value="1"/>
</dbReference>
<feature type="domain" description="DNA helicase Pif1-like DEAD-box helicase" evidence="9">
    <location>
        <begin position="447"/>
        <end position="613"/>
    </location>
</feature>
<dbReference type="GO" id="GO:0032968">
    <property type="term" value="P:positive regulation of transcription elongation by RNA polymerase II"/>
    <property type="evidence" value="ECO:0007669"/>
    <property type="project" value="InterPro"/>
</dbReference>
<reference evidence="12" key="1">
    <citation type="submission" date="2021-02" db="EMBL/GenBank/DDBJ databases">
        <authorList>
            <person name="Nowell W R."/>
        </authorList>
    </citation>
    <scope>NUCLEOTIDE SEQUENCE</scope>
</reference>
<dbReference type="PANTHER" id="PTHR10492:SF95">
    <property type="entry name" value="HELITRON HELICASE-LIKE DOMAIN-CONTAINING PROTEIN"/>
    <property type="match status" value="1"/>
</dbReference>
<evidence type="ECO:0000256" key="3">
    <source>
        <dbReference type="ARBA" id="ARBA00023125"/>
    </source>
</evidence>
<proteinExistence type="inferred from homology"/>
<keyword evidence="4" id="KW-0804">Transcription</keyword>
<comment type="subcellular location">
    <subcellularLocation>
        <location evidence="1">Nucleus</location>
    </subcellularLocation>
</comment>
<dbReference type="SUPFAM" id="SSF50916">
    <property type="entry name" value="Rap30/74 interaction domains"/>
    <property type="match status" value="1"/>
</dbReference>
<evidence type="ECO:0000256" key="1">
    <source>
        <dbReference type="ARBA" id="ARBA00004123"/>
    </source>
</evidence>
<dbReference type="InterPro" id="IPR008851">
    <property type="entry name" value="TFIIF-alpha"/>
</dbReference>
<comment type="caution">
    <text evidence="12">The sequence shown here is derived from an EMBL/GenBank/DDBJ whole genome shotgun (WGS) entry which is preliminary data.</text>
</comment>
<feature type="compositionally biased region" description="Basic and acidic residues" evidence="8">
    <location>
        <begin position="1132"/>
        <end position="1164"/>
    </location>
</feature>
<evidence type="ECO:0000256" key="7">
    <source>
        <dbReference type="RuleBase" id="RU363044"/>
    </source>
</evidence>
<dbReference type="InterPro" id="IPR036388">
    <property type="entry name" value="WH-like_DNA-bd_sf"/>
</dbReference>
<dbReference type="GO" id="GO:0006310">
    <property type="term" value="P:DNA recombination"/>
    <property type="evidence" value="ECO:0007669"/>
    <property type="project" value="UniProtKB-KW"/>
</dbReference>
<evidence type="ECO:0000313" key="13">
    <source>
        <dbReference type="Proteomes" id="UP000663887"/>
    </source>
</evidence>
<feature type="region of interest" description="Disordered" evidence="8">
    <location>
        <begin position="1032"/>
        <end position="1265"/>
    </location>
</feature>
<keyword evidence="7" id="KW-0378">Hydrolase</keyword>
<keyword evidence="5" id="KW-0539">Nucleus</keyword>
<dbReference type="Gene3D" id="3.40.50.300">
    <property type="entry name" value="P-loop containing nucleotide triphosphate hydrolases"/>
    <property type="match status" value="1"/>
</dbReference>
<dbReference type="InterPro" id="IPR049163">
    <property type="entry name" value="Pif1-like_2B_dom"/>
</dbReference>
<dbReference type="Pfam" id="PF05970">
    <property type="entry name" value="PIF1"/>
    <property type="match status" value="1"/>
</dbReference>
<dbReference type="SUPFAM" id="SSF52540">
    <property type="entry name" value="P-loop containing nucleoside triphosphate hydrolases"/>
    <property type="match status" value="1"/>
</dbReference>
<dbReference type="GO" id="GO:0000723">
    <property type="term" value="P:telomere maintenance"/>
    <property type="evidence" value="ECO:0007669"/>
    <property type="project" value="InterPro"/>
</dbReference>
<dbReference type="GO" id="GO:0043139">
    <property type="term" value="F:5'-3' DNA helicase activity"/>
    <property type="evidence" value="ECO:0007669"/>
    <property type="project" value="UniProtKB-EC"/>
</dbReference>
<dbReference type="InterPro" id="IPR027417">
    <property type="entry name" value="P-loop_NTPase"/>
</dbReference>
<comment type="similarity">
    <text evidence="7">Belongs to the helicase family.</text>
</comment>
<comment type="cofactor">
    <cofactor evidence="7">
        <name>Mg(2+)</name>
        <dbReference type="ChEBI" id="CHEBI:18420"/>
    </cofactor>
</comment>
<accession>A0A816M735</accession>
<keyword evidence="7" id="KW-0067">ATP-binding</keyword>
<protein>
    <recommendedName>
        <fullName evidence="7">ATP-dependent DNA helicase</fullName>
        <ecNumber evidence="7">5.6.2.3</ecNumber>
    </recommendedName>
</protein>
<feature type="compositionally biased region" description="Acidic residues" evidence="8">
    <location>
        <begin position="1103"/>
        <end position="1131"/>
    </location>
</feature>
<sequence>MVRTAAVNHILQCRQLFHQYVVDMYAKIESERLSFLHYNQKKLRADEYIHLKDSIVNDGRANNLGQLMILPATSTGSPRHMHEYTQDAMTYVRNHGRADLFITFTCNPKWQEIQEELMEDQAPSDRHDLLARVLRQKLIKLVNIITKSHVFGPTRCWMYSIEWQKRGLPHAHILVWLKNKIKADQIDSVISAELPDPEQDPRLFEIIIKTMIHGPCGSINPNSPCTENKKCTKRYPKQLLHDTETGDEGYPSYRRKSSEDGGIKAKIKMRINNFIQEIEIDNKGPTSFEALRTVNCRICATFREACQLHGLLEDDQQWDATVSEAAAAQSPARLRNLFALILAVCGPSSPKQLWESYKESLTEDILRNARRQNPGMNLDYTPDMFNQALLIIESKVLEMGGKELEKLELPIPQRNSGDRLNSTMLRETSYDVKELDAYITANEPLLVPDQRAAYNAILTQTEKKTGGTIFLDAPGGTIFLDAPGGTGKTFVINLLLAKIRHQPKIVVAVASSGIAATLLHGGRTAHSTLKLPLKFLENQTHHCSITKGTGEANVLQECELIVWDECTMAHRYALEALNHILQDLRNNGKNMGGVVVLIAGDFRQTLPVIPKVHLQGDVSAGRVAEQLLAIGKGKIPADPVTGLLNISDNFCNIVEPVEELKSKVFPNIQTHYKYHKWLCERAILAPKNVNVNAINLQIQRQLPGEAISYKSIDTAKDIDMIVQYPTEFLNLLDASGMPPHNLRLKIGSSIMLLPSRCDLGLTPQSVSRLPLTMSQPTTTILRLNLMAVSTSPTVASISTSIPSTAAAAPKDFSVRVPKTRAQYGIMEFASGVSVDVKDWKAIEMRREINPYTYRAPTNLDANASVSSGTITTSLGVVLPKTGAGSEYGREQKEALKRKRFATKGTNVEDLPWLLTDRSSTEKKLKHFRGLKKGGVTTNSSYYVFIQGKDGFEAYPVEDWYGFTPTNVYKTLDFDEAEKQYQERHKHLSKWFMKHQVAKENTGDDSIENDNEKGKKTTTKRKRAFKLLDNEDWINENEEEEEDDDDRDDKDDNDKSNKKSKTNKKSNKKQPEAWNLSDDDEESEATQSKAKKPKTTVQRQTSEDKEDSDDGDHECDEIDYTSDETSDDEEDVKDGHTDKTSEKYEVKGVDEQMKTIPDIDKKLEQMDDNADELDFDDDDEEEDIHDLDDNDDENGRTAADDLSAVTKLLKSDVVSKEMESSSDEDDLDDSDDPDKETILPMATSTSNQAAPLEQIKTEKGHKKAKEEEMRAIKSQVMSLPTTPANPSETITEEKVRSLLLRKQHMTSKELIQNFLPKAENLRTKEVKEGIVQKLATILRRLNIEEKMVNGKKYIKLKTS</sequence>
<feature type="domain" description="DNA helicase Pif1-like 2B" evidence="11">
    <location>
        <begin position="727"/>
        <end position="753"/>
    </location>
</feature>